<evidence type="ECO:0000313" key="4">
    <source>
        <dbReference type="Proteomes" id="UP000568106"/>
    </source>
</evidence>
<dbReference type="SUPFAM" id="SSF48208">
    <property type="entry name" value="Six-hairpin glycosidases"/>
    <property type="match status" value="1"/>
</dbReference>
<feature type="chain" id="PRO_5030846286" description="Spermatogenesis-associated protein 20-like TRX domain-containing protein" evidence="1">
    <location>
        <begin position="21"/>
        <end position="597"/>
    </location>
</feature>
<dbReference type="Proteomes" id="UP000568106">
    <property type="component" value="Unassembled WGS sequence"/>
</dbReference>
<feature type="signal peptide" evidence="1">
    <location>
        <begin position="1"/>
        <end position="20"/>
    </location>
</feature>
<dbReference type="InterPro" id="IPR004879">
    <property type="entry name" value="Ssp411-like_TRX"/>
</dbReference>
<dbReference type="PANTHER" id="PTHR42899:SF1">
    <property type="entry name" value="SPERMATOGENESIS-ASSOCIATED PROTEIN 20"/>
    <property type="match status" value="1"/>
</dbReference>
<keyword evidence="1" id="KW-0732">Signal</keyword>
<organism evidence="3 4">
    <name type="scientific">Tunturiibacter empetritectus</name>
    <dbReference type="NCBI Taxonomy" id="3069691"/>
    <lineage>
        <taxon>Bacteria</taxon>
        <taxon>Pseudomonadati</taxon>
        <taxon>Acidobacteriota</taxon>
        <taxon>Terriglobia</taxon>
        <taxon>Terriglobales</taxon>
        <taxon>Acidobacteriaceae</taxon>
        <taxon>Tunturiibacter</taxon>
    </lineage>
</organism>
<sequence length="597" mass="64821">MRLRSAVLLSLMALTGSGWASAPAAPVALHWQPWSDAAFAQARAEHKFVLLDLEAVWCHWCHVMDEVTYRDPAVVRLLNQKYVLVKVDQDSRPDISNRYQDYGWPATVVFAANGSEIVKRQGYLPPRLMSSMLQAIIDDPSPGPSIEREAVFRPASDSAIRPALLARIEAQYEKQYDKPIGGWGFVHKYLDEESVEYAMRQGGRGNAEYAKRAADTLHDATNLLDPVWGGMYQYSVGRHWTEPHFEKLISIQADALREYSLAFAQTQSPEDLSAAQSVHGYVTNFLMAPSAGVFFVSQDADLHDGQENEAYFKLSDAGRRAQGIPRVDTHVYARENGWMIAALCDYYAASGDGSALAQAQRAAAWIVVHRSLPGDGFRHDDVDAAGPYLGDTLAMGQAFLALYNVTGDRGDLKAAAAAAQYVAAHFAPAVAGGGFVTAQKATDAAYRPHPDRDENVALVRFASALAVASGDERFRATAAEAMRFLAAESVALQPLSAGVLLANEDMTEAPIHVTVVGAAASAEVMALHAAALRSITSHELIEIRDPADPAPLPTSVTYPPLKRAALFLCTAQACSSPIFRGEDVRAKIQRAQLQGVR</sequence>
<gene>
    <name evidence="3" type="ORF">HDF09_003365</name>
</gene>
<comment type="caution">
    <text evidence="3">The sequence shown here is derived from an EMBL/GenBank/DDBJ whole genome shotgun (WGS) entry which is preliminary data.</text>
</comment>
<name>A0A7W8ILR4_9BACT</name>
<reference evidence="3" key="1">
    <citation type="submission" date="2020-08" db="EMBL/GenBank/DDBJ databases">
        <title>Genomic Encyclopedia of Type Strains, Phase IV (KMG-V): Genome sequencing to study the core and pangenomes of soil and plant-associated prokaryotes.</title>
        <authorList>
            <person name="Whitman W."/>
        </authorList>
    </citation>
    <scope>NUCLEOTIDE SEQUENCE [LARGE SCALE GENOMIC DNA]</scope>
    <source>
        <strain evidence="3">M8UP27</strain>
    </source>
</reference>
<evidence type="ECO:0000256" key="1">
    <source>
        <dbReference type="SAM" id="SignalP"/>
    </source>
</evidence>
<dbReference type="EMBL" id="JACHDY010000005">
    <property type="protein sequence ID" value="MBB5318666.1"/>
    <property type="molecule type" value="Genomic_DNA"/>
</dbReference>
<protein>
    <recommendedName>
        <fullName evidence="2">Spermatogenesis-associated protein 20-like TRX domain-containing protein</fullName>
    </recommendedName>
</protein>
<accession>A0A7W8ILR4</accession>
<dbReference type="GO" id="GO:0005975">
    <property type="term" value="P:carbohydrate metabolic process"/>
    <property type="evidence" value="ECO:0007669"/>
    <property type="project" value="InterPro"/>
</dbReference>
<dbReference type="Gene3D" id="1.50.10.20">
    <property type="match status" value="1"/>
</dbReference>
<feature type="domain" description="Spermatogenesis-associated protein 20-like TRX" evidence="2">
    <location>
        <begin position="29"/>
        <end position="129"/>
    </location>
</feature>
<dbReference type="PIRSF" id="PIRSF006402">
    <property type="entry name" value="UCP006402_thioredoxin"/>
    <property type="match status" value="1"/>
</dbReference>
<evidence type="ECO:0000313" key="3">
    <source>
        <dbReference type="EMBL" id="MBB5318666.1"/>
    </source>
</evidence>
<dbReference type="Pfam" id="PF03190">
    <property type="entry name" value="Thioredox_DsbH"/>
    <property type="match status" value="1"/>
</dbReference>
<dbReference type="InterPro" id="IPR036249">
    <property type="entry name" value="Thioredoxin-like_sf"/>
</dbReference>
<dbReference type="PANTHER" id="PTHR42899">
    <property type="entry name" value="SPERMATOGENESIS-ASSOCIATED PROTEIN 20"/>
    <property type="match status" value="1"/>
</dbReference>
<dbReference type="AlphaFoldDB" id="A0A7W8ILR4"/>
<proteinExistence type="predicted"/>
<evidence type="ECO:0000259" key="2">
    <source>
        <dbReference type="Pfam" id="PF03190"/>
    </source>
</evidence>
<dbReference type="SUPFAM" id="SSF52833">
    <property type="entry name" value="Thioredoxin-like"/>
    <property type="match status" value="1"/>
</dbReference>
<dbReference type="InterPro" id="IPR024705">
    <property type="entry name" value="Ssp411"/>
</dbReference>
<keyword evidence="4" id="KW-1185">Reference proteome</keyword>
<dbReference type="InterPro" id="IPR008928">
    <property type="entry name" value="6-hairpin_glycosidase_sf"/>
</dbReference>
<dbReference type="Gene3D" id="3.40.30.10">
    <property type="entry name" value="Glutaredoxin"/>
    <property type="match status" value="1"/>
</dbReference>